<dbReference type="Pfam" id="PF02568">
    <property type="entry name" value="ThiI"/>
    <property type="match status" value="1"/>
</dbReference>
<evidence type="ECO:0000256" key="16">
    <source>
        <dbReference type="ARBA" id="ARBA00075337"/>
    </source>
</evidence>
<evidence type="ECO:0000256" key="11">
    <source>
        <dbReference type="ARBA" id="ARBA00052330"/>
    </source>
</evidence>
<evidence type="ECO:0000256" key="15">
    <source>
        <dbReference type="ARBA" id="ARBA00071867"/>
    </source>
</evidence>
<dbReference type="SUPFAM" id="SSF52402">
    <property type="entry name" value="Adenine nucleotide alpha hydrolases-like"/>
    <property type="match status" value="1"/>
</dbReference>
<comment type="catalytic activity">
    <reaction evidence="10 19">
        <text>[ThiI sulfur-carrier protein]-S-sulfanyl-L-cysteine + a uridine in tRNA + 2 reduced [2Fe-2S]-[ferredoxin] + ATP + H(+) = [ThiI sulfur-carrier protein]-L-cysteine + a 4-thiouridine in tRNA + 2 oxidized [2Fe-2S]-[ferredoxin] + AMP + diphosphate</text>
        <dbReference type="Rhea" id="RHEA:24176"/>
        <dbReference type="Rhea" id="RHEA-COMP:10000"/>
        <dbReference type="Rhea" id="RHEA-COMP:10001"/>
        <dbReference type="Rhea" id="RHEA-COMP:13337"/>
        <dbReference type="Rhea" id="RHEA-COMP:13338"/>
        <dbReference type="Rhea" id="RHEA-COMP:13339"/>
        <dbReference type="Rhea" id="RHEA-COMP:13340"/>
        <dbReference type="ChEBI" id="CHEBI:15378"/>
        <dbReference type="ChEBI" id="CHEBI:29950"/>
        <dbReference type="ChEBI" id="CHEBI:30616"/>
        <dbReference type="ChEBI" id="CHEBI:33019"/>
        <dbReference type="ChEBI" id="CHEBI:33737"/>
        <dbReference type="ChEBI" id="CHEBI:33738"/>
        <dbReference type="ChEBI" id="CHEBI:61963"/>
        <dbReference type="ChEBI" id="CHEBI:65315"/>
        <dbReference type="ChEBI" id="CHEBI:136798"/>
        <dbReference type="ChEBI" id="CHEBI:456215"/>
        <dbReference type="EC" id="2.8.1.4"/>
    </reaction>
</comment>
<evidence type="ECO:0000256" key="4">
    <source>
        <dbReference type="ARBA" id="ARBA00022555"/>
    </source>
</evidence>
<evidence type="ECO:0000256" key="18">
    <source>
        <dbReference type="ARBA" id="ARBA00080570"/>
    </source>
</evidence>
<dbReference type="InterPro" id="IPR050102">
    <property type="entry name" value="tRNA_sulfurtransferase_ThiI"/>
</dbReference>
<feature type="binding site" evidence="19">
    <location>
        <begin position="203"/>
        <end position="204"/>
    </location>
    <ligand>
        <name>ATP</name>
        <dbReference type="ChEBI" id="CHEBI:30616"/>
    </ligand>
</feature>
<evidence type="ECO:0000256" key="3">
    <source>
        <dbReference type="ARBA" id="ARBA00022490"/>
    </source>
</evidence>
<dbReference type="GO" id="GO:0000049">
    <property type="term" value="F:tRNA binding"/>
    <property type="evidence" value="ECO:0007669"/>
    <property type="project" value="UniProtKB-UniRule"/>
</dbReference>
<dbReference type="Pfam" id="PF22025">
    <property type="entry name" value="ThiI_fer"/>
    <property type="match status" value="1"/>
</dbReference>
<dbReference type="GO" id="GO:0004810">
    <property type="term" value="F:CCA tRNA nucleotidyltransferase activity"/>
    <property type="evidence" value="ECO:0007669"/>
    <property type="project" value="InterPro"/>
</dbReference>
<protein>
    <recommendedName>
        <fullName evidence="15 19">Probable tRNA sulfurtransferase</fullName>
        <ecNumber evidence="14 19">2.8.1.4</ecNumber>
    </recommendedName>
    <alternativeName>
        <fullName evidence="16 19">Sulfur carrier protein ThiS sulfurtransferase</fullName>
    </alternativeName>
    <alternativeName>
        <fullName evidence="17 19">Thiamine biosynthesis protein ThiI</fullName>
    </alternativeName>
    <alternativeName>
        <fullName evidence="18 19">tRNA 4-thiouridine synthase</fullName>
    </alternativeName>
</protein>
<keyword evidence="7 19" id="KW-0067">ATP-binding</keyword>
<keyword evidence="4 19" id="KW-0820">tRNA-binding</keyword>
<evidence type="ECO:0000256" key="8">
    <source>
        <dbReference type="ARBA" id="ARBA00022884"/>
    </source>
</evidence>
<proteinExistence type="inferred from homology"/>
<evidence type="ECO:0000256" key="14">
    <source>
        <dbReference type="ARBA" id="ARBA00066827"/>
    </source>
</evidence>
<feature type="binding site" evidence="19">
    <location>
        <begin position="178"/>
        <end position="179"/>
    </location>
    <ligand>
        <name>ATP</name>
        <dbReference type="ChEBI" id="CHEBI:30616"/>
    </ligand>
</feature>
<dbReference type="FunFam" id="3.40.50.620:FF:000053">
    <property type="entry name" value="Probable tRNA sulfurtransferase"/>
    <property type="match status" value="1"/>
</dbReference>
<keyword evidence="8 19" id="KW-0694">RNA-binding</keyword>
<reference evidence="21" key="1">
    <citation type="submission" date="2020-08" db="EMBL/GenBank/DDBJ databases">
        <title>Genomic insights into the carbon and energy metabolism of the first obligate autotrophic acetogenic bacterium Aceticella autotrophica gen. nov., sp. nov.</title>
        <authorList>
            <person name="Toshchakov S.V."/>
            <person name="Elcheninov A.G."/>
            <person name="Kublanov I.V."/>
            <person name="Frolov E.N."/>
            <person name="Lebedinsky A.V."/>
        </authorList>
    </citation>
    <scope>NUCLEOTIDE SEQUENCE</scope>
    <source>
        <strain evidence="21">3443-3Ac</strain>
    </source>
</reference>
<dbReference type="GO" id="GO:0009229">
    <property type="term" value="P:thiamine diphosphate biosynthetic process"/>
    <property type="evidence" value="ECO:0007669"/>
    <property type="project" value="UniProtKB-UniRule"/>
</dbReference>
<sequence length="381" mass="43308">MQDILLIKYGELALKGDNRSFFENRLMKNIKNALNEINDVKIEKTHGRIYVECSDNTDYVIEKLKRVFGIVGITLAKKVDLNIEDIYEASINIMKQYKDKSFKVETRRPNKTFPYESMEISRKVGAEILSNVDNLHVDVHNPDVLLNIEIREMAYLYTDVIDGIGGMPVGTNGKATVLLSGGIDSPVAAWMMMKRGAEVNAVYFHSHPYTSERAKNKVIELCRVLSQYGQKIDLNIVNFTEFQLAIYDKCPPKMTTIIMRRMMMRIAENIARKTSSMALVTGESLGQVASQTIESIYCTNAAASMPVFRPLIGMDKSEIMGLAKKIGTYEISIRPYEDCCTIFVPKHPVIKPVLEEIEEIERNFNYQNYIDNISIDVQSIK</sequence>
<evidence type="ECO:0000256" key="19">
    <source>
        <dbReference type="HAMAP-Rule" id="MF_00021"/>
    </source>
</evidence>
<dbReference type="SMART" id="SM00981">
    <property type="entry name" value="THUMP"/>
    <property type="match status" value="1"/>
</dbReference>
<evidence type="ECO:0000256" key="13">
    <source>
        <dbReference type="ARBA" id="ARBA00061472"/>
    </source>
</evidence>
<dbReference type="CDD" id="cd11716">
    <property type="entry name" value="THUMP_ThiI"/>
    <property type="match status" value="1"/>
</dbReference>
<evidence type="ECO:0000259" key="20">
    <source>
        <dbReference type="PROSITE" id="PS51165"/>
    </source>
</evidence>
<keyword evidence="22" id="KW-1185">Reference proteome</keyword>
<evidence type="ECO:0000256" key="12">
    <source>
        <dbReference type="ARBA" id="ARBA00058382"/>
    </source>
</evidence>
<gene>
    <name evidence="19 21" type="primary">thiI</name>
    <name evidence="21" type="ORF">ACETAC_03245</name>
</gene>
<dbReference type="PANTHER" id="PTHR43209">
    <property type="entry name" value="TRNA SULFURTRANSFERASE"/>
    <property type="match status" value="1"/>
</dbReference>
<keyword evidence="5 19" id="KW-0808">Transferase</keyword>
<dbReference type="GO" id="GO:0140741">
    <property type="term" value="F:tRNA-uracil-4 sulfurtransferase activity"/>
    <property type="evidence" value="ECO:0007669"/>
    <property type="project" value="UniProtKB-EC"/>
</dbReference>
<keyword evidence="6 19" id="KW-0547">Nucleotide-binding</keyword>
<dbReference type="GO" id="GO:0005524">
    <property type="term" value="F:ATP binding"/>
    <property type="evidence" value="ECO:0007669"/>
    <property type="project" value="UniProtKB-UniRule"/>
</dbReference>
<name>A0A975GB30_9THEO</name>
<comment type="similarity">
    <text evidence="13 19">Belongs to the ThiI family.</text>
</comment>
<comment type="function">
    <text evidence="12 19">Catalyzes the ATP-dependent transfer of a sulfur to tRNA to produce 4-thiouridine in position 8 of tRNAs, which functions as a near-UV photosensor. Also catalyzes the transfer of sulfur to the sulfur carrier protein ThiS, forming ThiS-thiocarboxylate. This is a step in the synthesis of thiazole, in the thiamine biosynthesis pathway. The sulfur is donated as persulfide by IscS.</text>
</comment>
<dbReference type="GO" id="GO:0009228">
    <property type="term" value="P:thiamine biosynthetic process"/>
    <property type="evidence" value="ECO:0007669"/>
    <property type="project" value="UniProtKB-KW"/>
</dbReference>
<evidence type="ECO:0000313" key="21">
    <source>
        <dbReference type="EMBL" id="QSZ27910.1"/>
    </source>
</evidence>
<evidence type="ECO:0000256" key="6">
    <source>
        <dbReference type="ARBA" id="ARBA00022741"/>
    </source>
</evidence>
<feature type="binding site" evidence="19">
    <location>
        <position position="291"/>
    </location>
    <ligand>
        <name>ATP</name>
        <dbReference type="ChEBI" id="CHEBI:30616"/>
    </ligand>
</feature>
<organism evidence="21 22">
    <name type="scientific">Aceticella autotrophica</name>
    <dbReference type="NCBI Taxonomy" id="2755338"/>
    <lineage>
        <taxon>Bacteria</taxon>
        <taxon>Bacillati</taxon>
        <taxon>Bacillota</taxon>
        <taxon>Clostridia</taxon>
        <taxon>Thermoanaerobacterales</taxon>
        <taxon>Thermoanaerobacteraceae</taxon>
        <taxon>Aceticella</taxon>
    </lineage>
</organism>
<dbReference type="GO" id="GO:0052837">
    <property type="term" value="P:thiazole biosynthetic process"/>
    <property type="evidence" value="ECO:0007669"/>
    <property type="project" value="TreeGrafter"/>
</dbReference>
<dbReference type="GO" id="GO:0002937">
    <property type="term" value="P:tRNA 4-thiouridine biosynthesis"/>
    <property type="evidence" value="ECO:0007669"/>
    <property type="project" value="TreeGrafter"/>
</dbReference>
<dbReference type="GO" id="GO:0005829">
    <property type="term" value="C:cytosol"/>
    <property type="evidence" value="ECO:0007669"/>
    <property type="project" value="TreeGrafter"/>
</dbReference>
<dbReference type="EC" id="2.8.1.4" evidence="14 19"/>
<dbReference type="Gene3D" id="3.30.2130.30">
    <property type="match status" value="1"/>
</dbReference>
<keyword evidence="3 19" id="KW-0963">Cytoplasm</keyword>
<dbReference type="SUPFAM" id="SSF143437">
    <property type="entry name" value="THUMP domain-like"/>
    <property type="match status" value="1"/>
</dbReference>
<comment type="subcellular location">
    <subcellularLocation>
        <location evidence="1 19">Cytoplasm</location>
    </subcellularLocation>
</comment>
<evidence type="ECO:0000256" key="17">
    <source>
        <dbReference type="ARBA" id="ARBA00077849"/>
    </source>
</evidence>
<evidence type="ECO:0000256" key="2">
    <source>
        <dbReference type="ARBA" id="ARBA00004948"/>
    </source>
</evidence>
<evidence type="ECO:0000256" key="5">
    <source>
        <dbReference type="ARBA" id="ARBA00022679"/>
    </source>
</evidence>
<dbReference type="InterPro" id="IPR049962">
    <property type="entry name" value="THUMP_ThiI"/>
</dbReference>
<dbReference type="HAMAP" id="MF_00021">
    <property type="entry name" value="ThiI"/>
    <property type="match status" value="1"/>
</dbReference>
<dbReference type="CDD" id="cd01712">
    <property type="entry name" value="PPase_ThiI"/>
    <property type="match status" value="1"/>
</dbReference>
<dbReference type="InterPro" id="IPR004114">
    <property type="entry name" value="THUMP_dom"/>
</dbReference>
<evidence type="ECO:0000256" key="7">
    <source>
        <dbReference type="ARBA" id="ARBA00022840"/>
    </source>
</evidence>
<evidence type="ECO:0000256" key="9">
    <source>
        <dbReference type="ARBA" id="ARBA00022977"/>
    </source>
</evidence>
<accession>A0A975GB30</accession>
<dbReference type="InterPro" id="IPR020536">
    <property type="entry name" value="ThiI_AANH"/>
</dbReference>
<dbReference type="Gene3D" id="3.40.50.620">
    <property type="entry name" value="HUPs"/>
    <property type="match status" value="1"/>
</dbReference>
<dbReference type="KEGG" id="aaut:ACETAC_03245"/>
<evidence type="ECO:0000256" key="10">
    <source>
        <dbReference type="ARBA" id="ARBA00050570"/>
    </source>
</evidence>
<comment type="catalytic activity">
    <reaction evidence="11 19">
        <text>[ThiS sulfur-carrier protein]-C-terminal Gly-Gly-AMP + S-sulfanyl-L-cysteinyl-[cysteine desulfurase] + AH2 = [ThiS sulfur-carrier protein]-C-terminal-Gly-aminoethanethioate + L-cysteinyl-[cysteine desulfurase] + A + AMP + 2 H(+)</text>
        <dbReference type="Rhea" id="RHEA:43340"/>
        <dbReference type="Rhea" id="RHEA-COMP:12157"/>
        <dbReference type="Rhea" id="RHEA-COMP:12158"/>
        <dbReference type="Rhea" id="RHEA-COMP:12910"/>
        <dbReference type="Rhea" id="RHEA-COMP:19908"/>
        <dbReference type="ChEBI" id="CHEBI:13193"/>
        <dbReference type="ChEBI" id="CHEBI:15378"/>
        <dbReference type="ChEBI" id="CHEBI:17499"/>
        <dbReference type="ChEBI" id="CHEBI:29950"/>
        <dbReference type="ChEBI" id="CHEBI:61963"/>
        <dbReference type="ChEBI" id="CHEBI:90618"/>
        <dbReference type="ChEBI" id="CHEBI:232372"/>
        <dbReference type="ChEBI" id="CHEBI:456215"/>
    </reaction>
</comment>
<dbReference type="EMBL" id="CP060096">
    <property type="protein sequence ID" value="QSZ27910.1"/>
    <property type="molecule type" value="Genomic_DNA"/>
</dbReference>
<dbReference type="InterPro" id="IPR054173">
    <property type="entry name" value="ThiI_fer"/>
</dbReference>
<dbReference type="InterPro" id="IPR003720">
    <property type="entry name" value="tRNA_STrfase"/>
</dbReference>
<dbReference type="AlphaFoldDB" id="A0A975GB30"/>
<dbReference type="InterPro" id="IPR049961">
    <property type="entry name" value="ThiI_N"/>
</dbReference>
<feature type="binding site" evidence="19">
    <location>
        <position position="260"/>
    </location>
    <ligand>
        <name>ATP</name>
        <dbReference type="ChEBI" id="CHEBI:30616"/>
    </ligand>
</feature>
<dbReference type="InterPro" id="IPR014729">
    <property type="entry name" value="Rossmann-like_a/b/a_fold"/>
</dbReference>
<dbReference type="NCBIfam" id="TIGR00342">
    <property type="entry name" value="tRNA uracil 4-sulfurtransferase ThiI"/>
    <property type="match status" value="1"/>
</dbReference>
<dbReference type="RefSeq" id="WP_284680629.1">
    <property type="nucleotide sequence ID" value="NZ_CP060096.1"/>
</dbReference>
<evidence type="ECO:0000313" key="22">
    <source>
        <dbReference type="Proteomes" id="UP000671913"/>
    </source>
</evidence>
<dbReference type="PROSITE" id="PS51165">
    <property type="entry name" value="THUMP"/>
    <property type="match status" value="1"/>
</dbReference>
<feature type="domain" description="THUMP" evidence="20">
    <location>
        <begin position="58"/>
        <end position="160"/>
    </location>
</feature>
<dbReference type="PANTHER" id="PTHR43209:SF1">
    <property type="entry name" value="TRNA SULFURTRANSFERASE"/>
    <property type="match status" value="1"/>
</dbReference>
<feature type="binding site" evidence="19">
    <location>
        <position position="282"/>
    </location>
    <ligand>
        <name>ATP</name>
        <dbReference type="ChEBI" id="CHEBI:30616"/>
    </ligand>
</feature>
<dbReference type="Pfam" id="PF02926">
    <property type="entry name" value="THUMP"/>
    <property type="match status" value="1"/>
</dbReference>
<keyword evidence="9 19" id="KW-0784">Thiamine biosynthesis</keyword>
<dbReference type="Proteomes" id="UP000671913">
    <property type="component" value="Chromosome"/>
</dbReference>
<evidence type="ECO:0000256" key="1">
    <source>
        <dbReference type="ARBA" id="ARBA00004496"/>
    </source>
</evidence>
<comment type="pathway">
    <text evidence="2 19">Cofactor biosynthesis; thiamine diphosphate biosynthesis.</text>
</comment>